<reference evidence="3" key="1">
    <citation type="submission" date="2016-02" db="EMBL/GenBank/DDBJ databases">
        <authorList>
            <person name="Kaur G."/>
            <person name="Nair G.R."/>
            <person name="Mayilraj S."/>
        </authorList>
    </citation>
    <scope>NUCLEOTIDE SEQUENCE [LARGE SCALE GENOMIC DNA]</scope>
    <source>
        <strain evidence="3">GA-15</strain>
    </source>
</reference>
<keyword evidence="1" id="KW-0812">Transmembrane</keyword>
<protein>
    <submittedName>
        <fullName evidence="2">Uncharacterized protein</fullName>
    </submittedName>
</protein>
<sequence>MIDTTSIYTHIMAQMPGQNLTPQAPGDFGAKVDRGLNFGMYVGIVIAIAGVIAIGAAMVISRREGTSEEATGNALRVGIGCLIIGSAGTLVAAFV</sequence>
<proteinExistence type="predicted"/>
<dbReference type="OrthoDB" id="4421905at2"/>
<dbReference type="EMBL" id="LSTQ01000011">
    <property type="protein sequence ID" value="OAH29791.1"/>
    <property type="molecule type" value="Genomic_DNA"/>
</dbReference>
<feature type="transmembrane region" description="Helical" evidence="1">
    <location>
        <begin position="38"/>
        <end position="61"/>
    </location>
</feature>
<comment type="caution">
    <text evidence="2">The sequence shown here is derived from an EMBL/GenBank/DDBJ whole genome shotgun (WGS) entry which is preliminary data.</text>
</comment>
<dbReference type="AlphaFoldDB" id="A0A177INH4"/>
<accession>A0A177INH4</accession>
<feature type="transmembrane region" description="Helical" evidence="1">
    <location>
        <begin position="73"/>
        <end position="94"/>
    </location>
</feature>
<gene>
    <name evidence="2" type="ORF">AYJ05_11570</name>
</gene>
<keyword evidence="3" id="KW-1185">Reference proteome</keyword>
<name>A0A177INH4_9CORY</name>
<dbReference type="RefSeq" id="WP_066839347.1">
    <property type="nucleotide sequence ID" value="NZ_CAKNMZ010000046.1"/>
</dbReference>
<evidence type="ECO:0000256" key="1">
    <source>
        <dbReference type="SAM" id="Phobius"/>
    </source>
</evidence>
<dbReference type="Proteomes" id="UP000076947">
    <property type="component" value="Unassembled WGS sequence"/>
</dbReference>
<organism evidence="2 3">
    <name type="scientific">Corynebacterium stationis</name>
    <dbReference type="NCBI Taxonomy" id="1705"/>
    <lineage>
        <taxon>Bacteria</taxon>
        <taxon>Bacillati</taxon>
        <taxon>Actinomycetota</taxon>
        <taxon>Actinomycetes</taxon>
        <taxon>Mycobacteriales</taxon>
        <taxon>Corynebacteriaceae</taxon>
        <taxon>Corynebacterium</taxon>
    </lineage>
</organism>
<keyword evidence="1" id="KW-0472">Membrane</keyword>
<evidence type="ECO:0000313" key="3">
    <source>
        <dbReference type="Proteomes" id="UP000076947"/>
    </source>
</evidence>
<evidence type="ECO:0000313" key="2">
    <source>
        <dbReference type="EMBL" id="OAH29791.1"/>
    </source>
</evidence>
<keyword evidence="1" id="KW-1133">Transmembrane helix</keyword>